<sequence length="214" mass="24505">MKTIFLFIIGTVIFSFLGLVLERFPKESIIRPGSRCDSCKHPLKARDLIPIFSQIINKYHCRYCKADIPLTYLYFELYGGMLFVLFSLELLTVAQLILVTMGTLLALYDIRYKEYPFVIWLVCHLGLICFTGFNLLMWFFLFIAFISYIVDIKIGTGDFLFLASCAGLFDLTQVLWIVQIASIIGILIFLIRKKKGALAFVPCLLLAIFPLLLV</sequence>
<dbReference type="STRING" id="1123307.GCA_000380065_00214"/>
<evidence type="ECO:0000256" key="1">
    <source>
        <dbReference type="SAM" id="Phobius"/>
    </source>
</evidence>
<reference evidence="3" key="1">
    <citation type="submission" date="2018-06" db="EMBL/GenBank/DDBJ databases">
        <authorList>
            <consortium name="Pathogen Informatics"/>
            <person name="Doyle S."/>
        </authorList>
    </citation>
    <scope>NUCLEOTIDE SEQUENCE [LARGE SCALE GENOMIC DNA]</scope>
    <source>
        <strain evidence="3">NCTC13765</strain>
    </source>
</reference>
<feature type="domain" description="Prepilin peptidase A24 N-terminal" evidence="2">
    <location>
        <begin position="8"/>
        <end position="88"/>
    </location>
</feature>
<dbReference type="OrthoDB" id="9789291at2"/>
<gene>
    <name evidence="3" type="primary">pilD</name>
    <name evidence="3" type="ORF">NCTC13765_02001</name>
</gene>
<evidence type="ECO:0000259" key="2">
    <source>
        <dbReference type="Pfam" id="PF06750"/>
    </source>
</evidence>
<accession>A0A380L2A2</accession>
<dbReference type="InterPro" id="IPR050882">
    <property type="entry name" value="Prepilin_peptidase/N-MTase"/>
</dbReference>
<keyword evidence="4" id="KW-1185">Reference proteome</keyword>
<dbReference type="GO" id="GO:0006465">
    <property type="term" value="P:signal peptide processing"/>
    <property type="evidence" value="ECO:0007669"/>
    <property type="project" value="TreeGrafter"/>
</dbReference>
<keyword evidence="1" id="KW-1133">Transmembrane helix</keyword>
<feature type="transmembrane region" description="Helical" evidence="1">
    <location>
        <begin position="117"/>
        <end position="149"/>
    </location>
</feature>
<keyword evidence="1" id="KW-0812">Transmembrane</keyword>
<dbReference type="EC" id="3.4.23.43" evidence="3"/>
<dbReference type="EMBL" id="UHFR01000005">
    <property type="protein sequence ID" value="SUN77475.1"/>
    <property type="molecule type" value="Genomic_DNA"/>
</dbReference>
<name>A0A380L2A2_9STRE</name>
<dbReference type="Proteomes" id="UP000254634">
    <property type="component" value="Unassembled WGS sequence"/>
</dbReference>
<dbReference type="PANTHER" id="PTHR30487">
    <property type="entry name" value="TYPE 4 PREPILIN-LIKE PROTEINS LEADER PEPTIDE-PROCESSING ENZYME"/>
    <property type="match status" value="1"/>
</dbReference>
<keyword evidence="3" id="KW-0378">Hydrolase</keyword>
<keyword evidence="1" id="KW-0472">Membrane</keyword>
<feature type="transmembrane region" description="Helical" evidence="1">
    <location>
        <begin position="68"/>
        <end position="86"/>
    </location>
</feature>
<feature type="transmembrane region" description="Helical" evidence="1">
    <location>
        <begin position="92"/>
        <end position="110"/>
    </location>
</feature>
<feature type="transmembrane region" description="Helical" evidence="1">
    <location>
        <begin position="161"/>
        <end position="190"/>
    </location>
</feature>
<dbReference type="InterPro" id="IPR010627">
    <property type="entry name" value="Prepilin_pept_A24_N"/>
</dbReference>
<feature type="transmembrane region" description="Helical" evidence="1">
    <location>
        <begin position="197"/>
        <end position="213"/>
    </location>
</feature>
<evidence type="ECO:0000313" key="3">
    <source>
        <dbReference type="EMBL" id="SUN77475.1"/>
    </source>
</evidence>
<dbReference type="RefSeq" id="WP_018370896.1">
    <property type="nucleotide sequence ID" value="NZ_UHFR01000005.1"/>
</dbReference>
<dbReference type="AlphaFoldDB" id="A0A380L2A2"/>
<evidence type="ECO:0000313" key="4">
    <source>
        <dbReference type="Proteomes" id="UP000254634"/>
    </source>
</evidence>
<dbReference type="PANTHER" id="PTHR30487:SF0">
    <property type="entry name" value="PREPILIN LEADER PEPTIDASE_N-METHYLTRANSFERASE-RELATED"/>
    <property type="match status" value="1"/>
</dbReference>
<protein>
    <submittedName>
        <fullName evidence="3">Putative type 4 prepilin peptidase</fullName>
        <ecNumber evidence="3">3.4.23.43</ecNumber>
    </submittedName>
</protein>
<proteinExistence type="predicted"/>
<feature type="transmembrane region" description="Helical" evidence="1">
    <location>
        <begin position="6"/>
        <end position="25"/>
    </location>
</feature>
<dbReference type="GO" id="GO:0005886">
    <property type="term" value="C:plasma membrane"/>
    <property type="evidence" value="ECO:0007669"/>
    <property type="project" value="TreeGrafter"/>
</dbReference>
<organism evidence="3 4">
    <name type="scientific">Streptococcus massiliensis</name>
    <dbReference type="NCBI Taxonomy" id="313439"/>
    <lineage>
        <taxon>Bacteria</taxon>
        <taxon>Bacillati</taxon>
        <taxon>Bacillota</taxon>
        <taxon>Bacilli</taxon>
        <taxon>Lactobacillales</taxon>
        <taxon>Streptococcaceae</taxon>
        <taxon>Streptococcus</taxon>
    </lineage>
</organism>
<dbReference type="GO" id="GO:0004190">
    <property type="term" value="F:aspartic-type endopeptidase activity"/>
    <property type="evidence" value="ECO:0007669"/>
    <property type="project" value="UniProtKB-EC"/>
</dbReference>
<dbReference type="Pfam" id="PF06750">
    <property type="entry name" value="A24_N_bact"/>
    <property type="match status" value="1"/>
</dbReference>